<comment type="function">
    <text evidence="8">Toxic component of a toxin-antitoxin (TA) system. An RNase.</text>
</comment>
<evidence type="ECO:0000313" key="11">
    <source>
        <dbReference type="Proteomes" id="UP000013047"/>
    </source>
</evidence>
<dbReference type="RefSeq" id="WP_004361163.1">
    <property type="nucleotide sequence ID" value="NZ_AMXF01000049.1"/>
</dbReference>
<dbReference type="GO" id="GO:0016787">
    <property type="term" value="F:hydrolase activity"/>
    <property type="evidence" value="ECO:0007669"/>
    <property type="project" value="UniProtKB-KW"/>
</dbReference>
<dbReference type="PANTHER" id="PTHR33653:SF1">
    <property type="entry name" value="RIBONUCLEASE VAPC2"/>
    <property type="match status" value="1"/>
</dbReference>
<keyword evidence="5 8" id="KW-0378">Hydrolase</keyword>
<gene>
    <name evidence="8" type="primary">vapC</name>
    <name evidence="10" type="ORF">C667_09070</name>
</gene>
<feature type="binding site" evidence="8">
    <location>
        <position position="97"/>
    </location>
    <ligand>
        <name>Mg(2+)</name>
        <dbReference type="ChEBI" id="CHEBI:18420"/>
    </ligand>
</feature>
<dbReference type="GO" id="GO:0090729">
    <property type="term" value="F:toxin activity"/>
    <property type="evidence" value="ECO:0007669"/>
    <property type="project" value="UniProtKB-KW"/>
</dbReference>
<keyword evidence="2 8" id="KW-1277">Toxin-antitoxin system</keyword>
<evidence type="ECO:0000256" key="2">
    <source>
        <dbReference type="ARBA" id="ARBA00022649"/>
    </source>
</evidence>
<sequence length="164" mass="17766">MHYLLDTNIFIAALKAQPAVRLRLESLPASAVVLSPIVLGELQTGVEKSAQAERNRARLEEVVAGLAVPPLDAATSSHYARIRAVLERQGTPIGGNDLWIAAQALALGAVLVTDNVRVQPRSRPGDRELAVAVIEGPGKSGTDHDYSRFWPQHRSIDRAHRVCL</sequence>
<comment type="caution">
    <text evidence="10">The sequence shown here is derived from an EMBL/GenBank/DDBJ whole genome shotgun (WGS) entry which is preliminary data.</text>
</comment>
<proteinExistence type="inferred from homology"/>
<dbReference type="EC" id="3.1.-.-" evidence="8"/>
<name>N6ZSG0_9RHOO</name>
<dbReference type="SUPFAM" id="SSF88723">
    <property type="entry name" value="PIN domain-like"/>
    <property type="match status" value="1"/>
</dbReference>
<reference evidence="10 11" key="1">
    <citation type="submission" date="2012-09" db="EMBL/GenBank/DDBJ databases">
        <title>Draft Genome Sequences of 6 Strains from Genus Thauera.</title>
        <authorList>
            <person name="Liu B."/>
            <person name="Shapleigh J.P."/>
            <person name="Frostegard A.H."/>
        </authorList>
    </citation>
    <scope>NUCLEOTIDE SEQUENCE [LARGE SCALE GENOMIC DNA]</scope>
    <source>
        <strain evidence="10 11">B4P</strain>
    </source>
</reference>
<keyword evidence="4 8" id="KW-0479">Metal-binding</keyword>
<dbReference type="InterPro" id="IPR002716">
    <property type="entry name" value="PIN_dom"/>
</dbReference>
<accession>N6ZSG0</accession>
<dbReference type="AlphaFoldDB" id="N6ZSG0"/>
<evidence type="ECO:0000256" key="3">
    <source>
        <dbReference type="ARBA" id="ARBA00022722"/>
    </source>
</evidence>
<feature type="domain" description="PIN" evidence="9">
    <location>
        <begin position="3"/>
        <end position="116"/>
    </location>
</feature>
<dbReference type="InterPro" id="IPR050556">
    <property type="entry name" value="Type_II_TA_system_RNase"/>
</dbReference>
<dbReference type="InterPro" id="IPR022907">
    <property type="entry name" value="VapC_family"/>
</dbReference>
<evidence type="ECO:0000256" key="7">
    <source>
        <dbReference type="ARBA" id="ARBA00038093"/>
    </source>
</evidence>
<dbReference type="InterPro" id="IPR029060">
    <property type="entry name" value="PIN-like_dom_sf"/>
</dbReference>
<evidence type="ECO:0000256" key="1">
    <source>
        <dbReference type="ARBA" id="ARBA00001946"/>
    </source>
</evidence>
<evidence type="ECO:0000256" key="5">
    <source>
        <dbReference type="ARBA" id="ARBA00022801"/>
    </source>
</evidence>
<evidence type="ECO:0000256" key="6">
    <source>
        <dbReference type="ARBA" id="ARBA00022842"/>
    </source>
</evidence>
<dbReference type="Proteomes" id="UP000013047">
    <property type="component" value="Unassembled WGS sequence"/>
</dbReference>
<dbReference type="GO" id="GO:0004540">
    <property type="term" value="F:RNA nuclease activity"/>
    <property type="evidence" value="ECO:0007669"/>
    <property type="project" value="InterPro"/>
</dbReference>
<evidence type="ECO:0000259" key="9">
    <source>
        <dbReference type="Pfam" id="PF01850"/>
    </source>
</evidence>
<keyword evidence="8" id="KW-0800">Toxin</keyword>
<keyword evidence="11" id="KW-1185">Reference proteome</keyword>
<dbReference type="Pfam" id="PF01850">
    <property type="entry name" value="PIN"/>
    <property type="match status" value="1"/>
</dbReference>
<dbReference type="EMBL" id="AMXF01000049">
    <property type="protein sequence ID" value="ENO97407.1"/>
    <property type="molecule type" value="Genomic_DNA"/>
</dbReference>
<evidence type="ECO:0000313" key="10">
    <source>
        <dbReference type="EMBL" id="ENO97407.1"/>
    </source>
</evidence>
<dbReference type="PANTHER" id="PTHR33653">
    <property type="entry name" value="RIBONUCLEASE VAPC2"/>
    <property type="match status" value="1"/>
</dbReference>
<keyword evidence="6 8" id="KW-0460">Magnesium</keyword>
<comment type="cofactor">
    <cofactor evidence="1 8">
        <name>Mg(2+)</name>
        <dbReference type="ChEBI" id="CHEBI:18420"/>
    </cofactor>
</comment>
<evidence type="ECO:0000256" key="8">
    <source>
        <dbReference type="HAMAP-Rule" id="MF_00265"/>
    </source>
</evidence>
<protein>
    <recommendedName>
        <fullName evidence="8">Ribonuclease VapC</fullName>
        <shortName evidence="8">RNase VapC</shortName>
        <ecNumber evidence="8">3.1.-.-</ecNumber>
    </recommendedName>
    <alternativeName>
        <fullName evidence="8">Toxin VapC</fullName>
    </alternativeName>
</protein>
<feature type="binding site" evidence="8">
    <location>
        <position position="6"/>
    </location>
    <ligand>
        <name>Mg(2+)</name>
        <dbReference type="ChEBI" id="CHEBI:18420"/>
    </ligand>
</feature>
<keyword evidence="3 8" id="KW-0540">Nuclease</keyword>
<organism evidence="10 11">
    <name type="scientific">Thauera phenylacetica B4P</name>
    <dbReference type="NCBI Taxonomy" id="1234382"/>
    <lineage>
        <taxon>Bacteria</taxon>
        <taxon>Pseudomonadati</taxon>
        <taxon>Pseudomonadota</taxon>
        <taxon>Betaproteobacteria</taxon>
        <taxon>Rhodocyclales</taxon>
        <taxon>Zoogloeaceae</taxon>
        <taxon>Thauera</taxon>
    </lineage>
</organism>
<dbReference type="HAMAP" id="MF_00265">
    <property type="entry name" value="VapC_Nob1"/>
    <property type="match status" value="1"/>
</dbReference>
<evidence type="ECO:0000256" key="4">
    <source>
        <dbReference type="ARBA" id="ARBA00022723"/>
    </source>
</evidence>
<comment type="similarity">
    <text evidence="7 8">Belongs to the PINc/VapC protein family.</text>
</comment>
<dbReference type="GO" id="GO:0000287">
    <property type="term" value="F:magnesium ion binding"/>
    <property type="evidence" value="ECO:0007669"/>
    <property type="project" value="UniProtKB-UniRule"/>
</dbReference>
<dbReference type="Gene3D" id="3.40.50.1010">
    <property type="entry name" value="5'-nuclease"/>
    <property type="match status" value="1"/>
</dbReference>